<evidence type="ECO:0000256" key="2">
    <source>
        <dbReference type="ARBA" id="ARBA00022475"/>
    </source>
</evidence>
<accession>A0ABT0XY78</accession>
<evidence type="ECO:0000256" key="4">
    <source>
        <dbReference type="ARBA" id="ARBA00022989"/>
    </source>
</evidence>
<feature type="transmembrane region" description="Helical" evidence="6">
    <location>
        <begin position="161"/>
        <end position="182"/>
    </location>
</feature>
<dbReference type="Proteomes" id="UP001523216">
    <property type="component" value="Unassembled WGS sequence"/>
</dbReference>
<protein>
    <submittedName>
        <fullName evidence="8">ABC transporter permease</fullName>
    </submittedName>
</protein>
<keyword evidence="9" id="KW-1185">Reference proteome</keyword>
<evidence type="ECO:0000256" key="5">
    <source>
        <dbReference type="ARBA" id="ARBA00023136"/>
    </source>
</evidence>
<evidence type="ECO:0000313" key="8">
    <source>
        <dbReference type="EMBL" id="MCM4078570.1"/>
    </source>
</evidence>
<proteinExistence type="predicted"/>
<reference evidence="8 9" key="1">
    <citation type="submission" date="2022-06" db="EMBL/GenBank/DDBJ databases">
        <title>Actinoplanes abujensis sp. nov., isolated from Nigerian arid soil.</title>
        <authorList>
            <person name="Ding P."/>
        </authorList>
    </citation>
    <scope>NUCLEOTIDE SEQUENCE [LARGE SCALE GENOMIC DNA]</scope>
    <source>
        <strain evidence="9">TRM88002</strain>
    </source>
</reference>
<dbReference type="EMBL" id="JAMQOL010000016">
    <property type="protein sequence ID" value="MCM4078570.1"/>
    <property type="molecule type" value="Genomic_DNA"/>
</dbReference>
<keyword evidence="4 6" id="KW-1133">Transmembrane helix</keyword>
<keyword evidence="2" id="KW-1003">Cell membrane</keyword>
<feature type="domain" description="ABC3 transporter permease C-terminal" evidence="7">
    <location>
        <begin position="119"/>
        <end position="224"/>
    </location>
</feature>
<dbReference type="RefSeq" id="WP_251798411.1">
    <property type="nucleotide sequence ID" value="NZ_JAMQOL010000016.1"/>
</dbReference>
<dbReference type="InterPro" id="IPR003838">
    <property type="entry name" value="ABC3_permease_C"/>
</dbReference>
<evidence type="ECO:0000313" key="9">
    <source>
        <dbReference type="Proteomes" id="UP001523216"/>
    </source>
</evidence>
<evidence type="ECO:0000259" key="7">
    <source>
        <dbReference type="Pfam" id="PF02687"/>
    </source>
</evidence>
<evidence type="ECO:0000256" key="1">
    <source>
        <dbReference type="ARBA" id="ARBA00004651"/>
    </source>
</evidence>
<keyword evidence="3 6" id="KW-0812">Transmembrane</keyword>
<keyword evidence="5 6" id="KW-0472">Membrane</keyword>
<organism evidence="8 9">
    <name type="scientific">Paractinoplanes hotanensis</name>
    <dbReference type="NCBI Taxonomy" id="2906497"/>
    <lineage>
        <taxon>Bacteria</taxon>
        <taxon>Bacillati</taxon>
        <taxon>Actinomycetota</taxon>
        <taxon>Actinomycetes</taxon>
        <taxon>Micromonosporales</taxon>
        <taxon>Micromonosporaceae</taxon>
        <taxon>Paractinoplanes</taxon>
    </lineage>
</organism>
<name>A0ABT0XY78_9ACTN</name>
<gene>
    <name evidence="8" type="ORF">LXN57_13425</name>
</gene>
<feature type="transmembrane region" description="Helical" evidence="6">
    <location>
        <begin position="108"/>
        <end position="130"/>
    </location>
</feature>
<feature type="transmembrane region" description="Helical" evidence="6">
    <location>
        <begin position="202"/>
        <end position="224"/>
    </location>
</feature>
<sequence>MTATWLSDSGIGLGDMLPVWIDGKRVPLRVVAVLPDAPDLYAERVIPAGLLPAASDRATGTVFVVPRADAATARDSLQRTLAGTGSRILDSDDWIDAIAAQTRRANNLGLTVLLGPAGLYAAIAMVNATLIGASHRRRQRDLVQLLGAIPDQVRRTAIWQAVFVCGTGLLLGSATTALLGGLVRRAITADLAGFAAPITIPWLPLLGIGLTCLLLTVAAATAGIRTRKPPSHADDPA</sequence>
<comment type="subcellular location">
    <subcellularLocation>
        <location evidence="1">Cell membrane</location>
        <topology evidence="1">Multi-pass membrane protein</topology>
    </subcellularLocation>
</comment>
<evidence type="ECO:0000256" key="6">
    <source>
        <dbReference type="SAM" id="Phobius"/>
    </source>
</evidence>
<dbReference type="Pfam" id="PF02687">
    <property type="entry name" value="FtsX"/>
    <property type="match status" value="1"/>
</dbReference>
<comment type="caution">
    <text evidence="8">The sequence shown here is derived from an EMBL/GenBank/DDBJ whole genome shotgun (WGS) entry which is preliminary data.</text>
</comment>
<evidence type="ECO:0000256" key="3">
    <source>
        <dbReference type="ARBA" id="ARBA00022692"/>
    </source>
</evidence>